<gene>
    <name evidence="3" type="ORF">niasHT_030078</name>
</gene>
<dbReference type="AlphaFoldDB" id="A0ABD2JQY6"/>
<dbReference type="Proteomes" id="UP001620626">
    <property type="component" value="Unassembled WGS sequence"/>
</dbReference>
<organism evidence="3 4">
    <name type="scientific">Heterodera trifolii</name>
    <dbReference type="NCBI Taxonomy" id="157864"/>
    <lineage>
        <taxon>Eukaryota</taxon>
        <taxon>Metazoa</taxon>
        <taxon>Ecdysozoa</taxon>
        <taxon>Nematoda</taxon>
        <taxon>Chromadorea</taxon>
        <taxon>Rhabditida</taxon>
        <taxon>Tylenchina</taxon>
        <taxon>Tylenchomorpha</taxon>
        <taxon>Tylenchoidea</taxon>
        <taxon>Heteroderidae</taxon>
        <taxon>Heteroderinae</taxon>
        <taxon>Heterodera</taxon>
    </lineage>
</organism>
<sequence>MIFSSAHFVWPTDQPHEPKSQPPPGCKIVPLEKPSVKLNWRFSRGNKAAKDKSGRKRSISRKREKGGWGKASEGMPKVENEHQPILGTGTEIDRMTDGGQNERIKLKNKDNILMDKQVEVIKHLELYELLMSDGHAKLLVSGSFLLGTHTIRSDIDLLCIVPGKVIKKVHIFGNDTTLCQQMEHVCSDGTNSSLYCELCSNEFVTDLVKFPHASILLIKFIFDQMPYDVTFVIIPERKHCHQKLLTKQWTN</sequence>
<feature type="region of interest" description="Disordered" evidence="1">
    <location>
        <begin position="41"/>
        <end position="96"/>
    </location>
</feature>
<dbReference type="Pfam" id="PF01909">
    <property type="entry name" value="NTP_transf_2"/>
    <property type="match status" value="1"/>
</dbReference>
<protein>
    <recommendedName>
        <fullName evidence="2">Polymerase nucleotidyl transferase domain-containing protein</fullName>
    </recommendedName>
</protein>
<keyword evidence="4" id="KW-1185">Reference proteome</keyword>
<proteinExistence type="predicted"/>
<reference evidence="3 4" key="1">
    <citation type="submission" date="2024-10" db="EMBL/GenBank/DDBJ databases">
        <authorList>
            <person name="Kim D."/>
        </authorList>
    </citation>
    <scope>NUCLEOTIDE SEQUENCE [LARGE SCALE GENOMIC DNA]</scope>
    <source>
        <strain evidence="3">BH-2024</strain>
    </source>
</reference>
<dbReference type="SUPFAM" id="SSF81301">
    <property type="entry name" value="Nucleotidyltransferase"/>
    <property type="match status" value="1"/>
</dbReference>
<evidence type="ECO:0000313" key="4">
    <source>
        <dbReference type="Proteomes" id="UP001620626"/>
    </source>
</evidence>
<accession>A0ABD2JQY6</accession>
<dbReference type="Gene3D" id="3.30.460.10">
    <property type="entry name" value="Beta Polymerase, domain 2"/>
    <property type="match status" value="1"/>
</dbReference>
<feature type="domain" description="Polymerase nucleotidyl transferase" evidence="2">
    <location>
        <begin position="135"/>
        <end position="165"/>
    </location>
</feature>
<evidence type="ECO:0000256" key="1">
    <source>
        <dbReference type="SAM" id="MobiDB-lite"/>
    </source>
</evidence>
<dbReference type="EMBL" id="JBICBT010000919">
    <property type="protein sequence ID" value="KAL3092889.1"/>
    <property type="molecule type" value="Genomic_DNA"/>
</dbReference>
<name>A0ABD2JQY6_9BILA</name>
<feature type="compositionally biased region" description="Basic residues" evidence="1">
    <location>
        <begin position="53"/>
        <end position="64"/>
    </location>
</feature>
<feature type="region of interest" description="Disordered" evidence="1">
    <location>
        <begin position="1"/>
        <end position="25"/>
    </location>
</feature>
<dbReference type="InterPro" id="IPR002934">
    <property type="entry name" value="Polymerase_NTP_transf_dom"/>
</dbReference>
<evidence type="ECO:0000313" key="3">
    <source>
        <dbReference type="EMBL" id="KAL3092889.1"/>
    </source>
</evidence>
<comment type="caution">
    <text evidence="3">The sequence shown here is derived from an EMBL/GenBank/DDBJ whole genome shotgun (WGS) entry which is preliminary data.</text>
</comment>
<evidence type="ECO:0000259" key="2">
    <source>
        <dbReference type="Pfam" id="PF01909"/>
    </source>
</evidence>
<dbReference type="InterPro" id="IPR043519">
    <property type="entry name" value="NT_sf"/>
</dbReference>